<feature type="transmembrane region" description="Helical" evidence="4">
    <location>
        <begin position="14"/>
        <end position="34"/>
    </location>
</feature>
<protein>
    <submittedName>
        <fullName evidence="5">SdiA-regulated domain-containing protein</fullName>
    </submittedName>
</protein>
<keyword evidence="4" id="KW-0812">Transmembrane</keyword>
<gene>
    <name evidence="5" type="ORF">ACFQ1Z_07550</name>
</gene>
<reference evidence="6" key="1">
    <citation type="journal article" date="2019" name="Int. J. Syst. Evol. Microbiol.">
        <title>The Global Catalogue of Microorganisms (GCM) 10K type strain sequencing project: providing services to taxonomists for standard genome sequencing and annotation.</title>
        <authorList>
            <consortium name="The Broad Institute Genomics Platform"/>
            <consortium name="The Broad Institute Genome Sequencing Center for Infectious Disease"/>
            <person name="Wu L."/>
            <person name="Ma J."/>
        </authorList>
    </citation>
    <scope>NUCLEOTIDE SEQUENCE [LARGE SCALE GENOMIC DNA]</scope>
    <source>
        <strain evidence="6">CCUG 58412</strain>
    </source>
</reference>
<keyword evidence="2" id="KW-1003">Cell membrane</keyword>
<evidence type="ECO:0000313" key="5">
    <source>
        <dbReference type="EMBL" id="MFD0913396.1"/>
    </source>
</evidence>
<proteinExistence type="predicted"/>
<keyword evidence="6" id="KW-1185">Reference proteome</keyword>
<dbReference type="SUPFAM" id="SSF50956">
    <property type="entry name" value="Thermostable phytase (3-phytase)"/>
    <property type="match status" value="1"/>
</dbReference>
<keyword evidence="4" id="KW-1133">Transmembrane helix</keyword>
<evidence type="ECO:0000256" key="1">
    <source>
        <dbReference type="ARBA" id="ARBA00004236"/>
    </source>
</evidence>
<comment type="subcellular location">
    <subcellularLocation>
        <location evidence="1">Cell membrane</location>
    </subcellularLocation>
</comment>
<evidence type="ECO:0000313" key="6">
    <source>
        <dbReference type="Proteomes" id="UP001597128"/>
    </source>
</evidence>
<name>A0ABW3F4Q5_9PROT</name>
<evidence type="ECO:0000256" key="3">
    <source>
        <dbReference type="ARBA" id="ARBA00023136"/>
    </source>
</evidence>
<accession>A0ABW3F4Q5</accession>
<dbReference type="Pfam" id="PF06977">
    <property type="entry name" value="SdiA-regulated"/>
    <property type="match status" value="1"/>
</dbReference>
<dbReference type="RefSeq" id="WP_379056745.1">
    <property type="nucleotide sequence ID" value="NZ_JBHTKB010000001.1"/>
</dbReference>
<dbReference type="CDD" id="cd09971">
    <property type="entry name" value="SdiA-regulated"/>
    <property type="match status" value="1"/>
</dbReference>
<evidence type="ECO:0000256" key="4">
    <source>
        <dbReference type="SAM" id="Phobius"/>
    </source>
</evidence>
<sequence>MNEKIILQLSKKKLLKVVFGFAVIATIGSTLYAMKAEALAWHLWHQFNSRDHQGLNLSDYEVSIEGKPLADYKNASGLAYNHETGTLFTVLNDKGLIVEFSLDGEPVREIKVHGTDDLEGISHLEKDFYVVADERESKLWLLQIKADTREISVKDAKLLGYGINERGNKNFEGVTYDSVHHRLIVVKERDPKYVMSVTGLYEPDASKQSQIEMKHMRQFDPALKWALRDLSSVTYHEPSGHFFLLSDESKLLKQFNEAGQALGSLALWKGFHGLHESVPQAEGVSIDNQGNVYIVSEPNLFYMFKLKAQARHS</sequence>
<dbReference type="EMBL" id="JBHTKB010000001">
    <property type="protein sequence ID" value="MFD0913396.1"/>
    <property type="molecule type" value="Genomic_DNA"/>
</dbReference>
<evidence type="ECO:0000256" key="2">
    <source>
        <dbReference type="ARBA" id="ARBA00022475"/>
    </source>
</evidence>
<keyword evidence="3 4" id="KW-0472">Membrane</keyword>
<dbReference type="Proteomes" id="UP001597128">
    <property type="component" value="Unassembled WGS sequence"/>
</dbReference>
<organism evidence="5 6">
    <name type="scientific">Methylophilus luteus</name>
    <dbReference type="NCBI Taxonomy" id="640108"/>
    <lineage>
        <taxon>Bacteria</taxon>
        <taxon>Pseudomonadati</taxon>
        <taxon>Pseudomonadota</taxon>
        <taxon>Betaproteobacteria</taxon>
        <taxon>Nitrosomonadales</taxon>
        <taxon>Methylophilaceae</taxon>
        <taxon>Methylophilus</taxon>
    </lineage>
</organism>
<comment type="caution">
    <text evidence="5">The sequence shown here is derived from an EMBL/GenBank/DDBJ whole genome shotgun (WGS) entry which is preliminary data.</text>
</comment>
<dbReference type="InterPro" id="IPR009722">
    <property type="entry name" value="YjiK/CarP"/>
</dbReference>